<dbReference type="GO" id="GO:0008076">
    <property type="term" value="C:voltage-gated potassium channel complex"/>
    <property type="evidence" value="ECO:0007669"/>
    <property type="project" value="TreeGrafter"/>
</dbReference>
<feature type="transmembrane region" description="Helical" evidence="9">
    <location>
        <begin position="323"/>
        <end position="347"/>
    </location>
</feature>
<keyword evidence="4" id="KW-0112">Calmodulin-binding</keyword>
<feature type="region of interest" description="Disordered" evidence="8">
    <location>
        <begin position="907"/>
        <end position="946"/>
    </location>
</feature>
<keyword evidence="12" id="KW-1185">Reference proteome</keyword>
<gene>
    <name evidence="11" type="primary">Kcnh5</name>
    <name evidence="11" type="ORF">SYLVIR_R06127</name>
</gene>
<dbReference type="Pfam" id="PF00520">
    <property type="entry name" value="Ion_trans"/>
    <property type="match status" value="1"/>
</dbReference>
<dbReference type="Gene3D" id="3.30.450.20">
    <property type="entry name" value="PAS domain"/>
    <property type="match status" value="1"/>
</dbReference>
<dbReference type="FunFam" id="1.10.287.70:FF:000035">
    <property type="entry name" value="Potassium voltage-gated channel, subfamily H (Eag-related), member 1"/>
    <property type="match status" value="1"/>
</dbReference>
<evidence type="ECO:0000256" key="7">
    <source>
        <dbReference type="SAM" id="Coils"/>
    </source>
</evidence>
<keyword evidence="7" id="KW-0175">Coiled coil</keyword>
<dbReference type="EMBL" id="VXAN01000065">
    <property type="protein sequence ID" value="NXK61295.1"/>
    <property type="molecule type" value="Genomic_DNA"/>
</dbReference>
<dbReference type="Proteomes" id="UP000567822">
    <property type="component" value="Unassembled WGS sequence"/>
</dbReference>
<accession>A0A7L0KWJ6</accession>
<keyword evidence="6 9" id="KW-0472">Membrane</keyword>
<dbReference type="InterPro" id="IPR000014">
    <property type="entry name" value="PAS"/>
</dbReference>
<dbReference type="GO" id="GO:0042391">
    <property type="term" value="P:regulation of membrane potential"/>
    <property type="evidence" value="ECO:0007669"/>
    <property type="project" value="TreeGrafter"/>
</dbReference>
<evidence type="ECO:0000256" key="2">
    <source>
        <dbReference type="ARBA" id="ARBA00022553"/>
    </source>
</evidence>
<evidence type="ECO:0000256" key="1">
    <source>
        <dbReference type="ARBA" id="ARBA00004141"/>
    </source>
</evidence>
<dbReference type="Gene3D" id="1.10.287.70">
    <property type="match status" value="1"/>
</dbReference>
<feature type="domain" description="PAC" evidence="10">
    <location>
        <begin position="68"/>
        <end position="120"/>
    </location>
</feature>
<keyword evidence="2" id="KW-0597">Phosphoprotein</keyword>
<dbReference type="SUPFAM" id="SSF55785">
    <property type="entry name" value="PYP-like sensor domain (PAS domain)"/>
    <property type="match status" value="1"/>
</dbReference>
<dbReference type="InterPro" id="IPR050818">
    <property type="entry name" value="KCNH_animal-type"/>
</dbReference>
<feature type="region of interest" description="Disordered" evidence="8">
    <location>
        <begin position="795"/>
        <end position="846"/>
    </location>
</feature>
<dbReference type="FunFam" id="3.30.450.20:FF:000009">
    <property type="entry name" value="Potassium voltage-gated channel subfamily H member 1"/>
    <property type="match status" value="1"/>
</dbReference>
<organism evidence="11 12">
    <name type="scientific">Sylvietta virens</name>
    <name type="common">Green crombec</name>
    <dbReference type="NCBI Taxonomy" id="208069"/>
    <lineage>
        <taxon>Eukaryota</taxon>
        <taxon>Metazoa</taxon>
        <taxon>Chordata</taxon>
        <taxon>Craniata</taxon>
        <taxon>Vertebrata</taxon>
        <taxon>Euteleostomi</taxon>
        <taxon>Archelosauria</taxon>
        <taxon>Archosauria</taxon>
        <taxon>Dinosauria</taxon>
        <taxon>Saurischia</taxon>
        <taxon>Theropoda</taxon>
        <taxon>Coelurosauria</taxon>
        <taxon>Aves</taxon>
        <taxon>Neognathae</taxon>
        <taxon>Neoaves</taxon>
        <taxon>Telluraves</taxon>
        <taxon>Australaves</taxon>
        <taxon>Passeriformes</taxon>
        <taxon>Sylvioidea</taxon>
        <taxon>Sylviidae</taxon>
        <taxon>Acrocephalinae</taxon>
        <taxon>Sylvietta</taxon>
    </lineage>
</organism>
<dbReference type="SUPFAM" id="SSF81324">
    <property type="entry name" value="Voltage-gated potassium channels"/>
    <property type="match status" value="1"/>
</dbReference>
<dbReference type="InterPro" id="IPR003949">
    <property type="entry name" value="K_chnl_volt-dep_EAG"/>
</dbReference>
<protein>
    <submittedName>
        <fullName evidence="11">KCNH5 protein</fullName>
    </submittedName>
</protein>
<dbReference type="InterPro" id="IPR000700">
    <property type="entry name" value="PAS-assoc_C"/>
</dbReference>
<dbReference type="PANTHER" id="PTHR10217:SF533">
    <property type="entry name" value="POTASSIUM VOLTAGE-GATED CHANNEL SUBFAMILY H MEMBER 5"/>
    <property type="match status" value="1"/>
</dbReference>
<evidence type="ECO:0000256" key="6">
    <source>
        <dbReference type="ARBA" id="ARBA00023136"/>
    </source>
</evidence>
<dbReference type="PROSITE" id="PS50113">
    <property type="entry name" value="PAC"/>
    <property type="match status" value="1"/>
</dbReference>
<feature type="non-terminal residue" evidence="11">
    <location>
        <position position="1"/>
    </location>
</feature>
<feature type="compositionally biased region" description="Basic and acidic residues" evidence="8">
    <location>
        <begin position="935"/>
        <end position="946"/>
    </location>
</feature>
<dbReference type="CDD" id="cd00130">
    <property type="entry name" value="PAS"/>
    <property type="match status" value="1"/>
</dbReference>
<dbReference type="InterPro" id="IPR005821">
    <property type="entry name" value="Ion_trans_dom"/>
</dbReference>
<name>A0A7L0KWJ6_9SYLV</name>
<dbReference type="SMART" id="SM00086">
    <property type="entry name" value="PAC"/>
    <property type="match status" value="1"/>
</dbReference>
<evidence type="ECO:0000256" key="8">
    <source>
        <dbReference type="SAM" id="MobiDB-lite"/>
    </source>
</evidence>
<evidence type="ECO:0000313" key="11">
    <source>
        <dbReference type="EMBL" id="NXK61295.1"/>
    </source>
</evidence>
<comment type="subcellular location">
    <subcellularLocation>
        <location evidence="1">Membrane</location>
        <topology evidence="1">Multi-pass membrane protein</topology>
    </subcellularLocation>
</comment>
<dbReference type="InterPro" id="IPR003938">
    <property type="entry name" value="K_chnl_volt-dep_EAG/ELK/ERG"/>
</dbReference>
<reference evidence="11 12" key="1">
    <citation type="submission" date="2019-09" db="EMBL/GenBank/DDBJ databases">
        <title>Bird 10,000 Genomes (B10K) Project - Family phase.</title>
        <authorList>
            <person name="Zhang G."/>
        </authorList>
    </citation>
    <scope>NUCLEOTIDE SEQUENCE [LARGE SCALE GENOMIC DNA]</scope>
    <source>
        <strain evidence="11">B10K-DU-009-59</strain>
        <tissue evidence="11">Muscle</tissue>
    </source>
</reference>
<dbReference type="GO" id="GO:0005249">
    <property type="term" value="F:voltage-gated potassium channel activity"/>
    <property type="evidence" value="ECO:0007669"/>
    <property type="project" value="InterPro"/>
</dbReference>
<feature type="compositionally biased region" description="Basic and acidic residues" evidence="8">
    <location>
        <begin position="829"/>
        <end position="843"/>
    </location>
</feature>
<feature type="transmembrane region" description="Helical" evidence="9">
    <location>
        <begin position="428"/>
        <end position="449"/>
    </location>
</feature>
<keyword evidence="3 9" id="KW-0812">Transmembrane</keyword>
<dbReference type="Gene3D" id="1.10.1200.260">
    <property type="match status" value="1"/>
</dbReference>
<comment type="caution">
    <text evidence="11">The sequence shown here is derived from an EMBL/GenBank/DDBJ whole genome shotgun (WGS) entry which is preliminary data.</text>
</comment>
<dbReference type="PRINTS" id="PR01464">
    <property type="entry name" value="EAGCHANNEL"/>
</dbReference>
<evidence type="ECO:0000256" key="3">
    <source>
        <dbReference type="ARBA" id="ARBA00022692"/>
    </source>
</evidence>
<feature type="non-terminal residue" evidence="11">
    <location>
        <position position="946"/>
    </location>
</feature>
<evidence type="ECO:0000256" key="9">
    <source>
        <dbReference type="SAM" id="Phobius"/>
    </source>
</evidence>
<dbReference type="PANTHER" id="PTHR10217">
    <property type="entry name" value="VOLTAGE AND LIGAND GATED POTASSIUM CHANNEL"/>
    <property type="match status" value="1"/>
</dbReference>
<evidence type="ECO:0000256" key="5">
    <source>
        <dbReference type="ARBA" id="ARBA00022989"/>
    </source>
</evidence>
<dbReference type="AlphaFoldDB" id="A0A7L0KWJ6"/>
<feature type="transmembrane region" description="Helical" evidence="9">
    <location>
        <begin position="194"/>
        <end position="213"/>
    </location>
</feature>
<dbReference type="FunFam" id="1.10.1200.260:FF:000003">
    <property type="entry name" value="Potassium voltage-gated channel subfamily H member 1"/>
    <property type="match status" value="1"/>
</dbReference>
<dbReference type="Pfam" id="PF13426">
    <property type="entry name" value="PAS_9"/>
    <property type="match status" value="1"/>
</dbReference>
<keyword evidence="5 9" id="KW-1133">Transmembrane helix</keyword>
<feature type="transmembrane region" description="Helical" evidence="9">
    <location>
        <begin position="396"/>
        <end position="416"/>
    </location>
</feature>
<dbReference type="GO" id="GO:0005516">
    <property type="term" value="F:calmodulin binding"/>
    <property type="evidence" value="ECO:0007669"/>
    <property type="project" value="UniProtKB-KW"/>
</dbReference>
<evidence type="ECO:0000313" key="12">
    <source>
        <dbReference type="Proteomes" id="UP000567822"/>
    </source>
</evidence>
<dbReference type="NCBIfam" id="TIGR00229">
    <property type="entry name" value="sensory_box"/>
    <property type="match status" value="1"/>
</dbReference>
<evidence type="ECO:0000259" key="10">
    <source>
        <dbReference type="PROSITE" id="PS50113"/>
    </source>
</evidence>
<evidence type="ECO:0000256" key="4">
    <source>
        <dbReference type="ARBA" id="ARBA00022860"/>
    </source>
</evidence>
<sequence length="946" mass="107410">SESSFLLGNAQIVDWPVVYSNDGFCKLSGYHRADVMQKSSTCSFMYGELTDKKTIEKVRQTFDNYESNCFEILLYKKNRTPVWFYMQIAPIRNEHEKVVLFLCTFKDITLFKQPIEDDSTKGWTKFARLTRALTNSRSVLQQLTPMNKAEVVHKHSRLAEVLQLGSDILPQYKQEAPKTPPHIILHYCAFKTTWDWVILILTFYTAIMVPYNVSFKTKQNNIAWLVLDSVVDVIFLVDIVLNFHTTFVGPGGEVISDPKLIRMNYLKTWFVIDLLSCLPYDIINAFENVDEGISSLFSSLKVVRLLRLGRVARKLDHYLEYGAAVLVLLVCVFGLVAHWLACIWYSIGDYEVIDELTNTIKTDSWLYQLALSIGTPYRYNTTGSGQWEGGPSKDSLYISSLYFTMTSLTTIGFGNIAPTTDGEKIFSVAMMMVGSLLYATIFGNVTTIFQQMYANTNRYHEMLNNVRDFLKLYQVPKGLSERVMDYIVSTWSMSKGIDTEKPFPLCPVTTQPFKALGRECFPHLRYFQGLSTRQSSTAKRAHQQRSQPCPLRHPLGTHPCSWLLSLSRLLPEVLRCPPGKERHKQNLPHTTHLPHLPAQSLASIKCNHSTLNQGQLLLPLFALPSGPKRERIIFRKISDVKKEEEERLRQKNEVTLSIPVDHPVRKLFQKFKQQKEMRNQGSTHVDPERNQLQVESRSVQNGASITGTSVVTVSQITPIQTTLAYMKSSEAAKPNNRDAMELKPNGGGEQKCLKVNSPMRMKNGNGKGWLRLKNTMATHEEKKEDWNNVTKAESMGLLSDDPKSNDSENGVNKNPLRKTDSCDSGITKSDLRLDKAGETRSPLEHSPIQADARCPFYPIPEQALQTTLQEVKHELKEDIQLLSSRMAALEKQVAEILKILSEKNVSQLSSPKSHLSPQSPPQIPCQDIFSVSRPESPESEKDEIHF</sequence>
<feature type="compositionally biased region" description="Polar residues" evidence="8">
    <location>
        <begin position="907"/>
        <end position="917"/>
    </location>
</feature>
<feature type="coiled-coil region" evidence="7">
    <location>
        <begin position="872"/>
        <end position="899"/>
    </location>
</feature>
<feature type="region of interest" description="Disordered" evidence="8">
    <location>
        <begin position="730"/>
        <end position="768"/>
    </location>
</feature>
<proteinExistence type="predicted"/>
<dbReference type="InterPro" id="IPR001610">
    <property type="entry name" value="PAC"/>
</dbReference>
<dbReference type="InterPro" id="IPR035965">
    <property type="entry name" value="PAS-like_dom_sf"/>
</dbReference>
<dbReference type="PRINTS" id="PR01463">
    <property type="entry name" value="EAGCHANLFMLY"/>
</dbReference>